<organism evidence="2 3">
    <name type="scientific">Ophiocordyceps australis</name>
    <dbReference type="NCBI Taxonomy" id="1399860"/>
    <lineage>
        <taxon>Eukaryota</taxon>
        <taxon>Fungi</taxon>
        <taxon>Dikarya</taxon>
        <taxon>Ascomycota</taxon>
        <taxon>Pezizomycotina</taxon>
        <taxon>Sordariomycetes</taxon>
        <taxon>Hypocreomycetidae</taxon>
        <taxon>Hypocreales</taxon>
        <taxon>Ophiocordycipitaceae</taxon>
        <taxon>Ophiocordyceps</taxon>
    </lineage>
</organism>
<feature type="compositionally biased region" description="Basic and acidic residues" evidence="1">
    <location>
        <begin position="177"/>
        <end position="208"/>
    </location>
</feature>
<evidence type="ECO:0000313" key="2">
    <source>
        <dbReference type="EMBL" id="PHH82442.1"/>
    </source>
</evidence>
<feature type="compositionally biased region" description="Basic residues" evidence="1">
    <location>
        <begin position="578"/>
        <end position="592"/>
    </location>
</feature>
<feature type="region of interest" description="Disordered" evidence="1">
    <location>
        <begin position="177"/>
        <end position="222"/>
    </location>
</feature>
<feature type="compositionally biased region" description="Basic and acidic residues" evidence="1">
    <location>
        <begin position="320"/>
        <end position="330"/>
    </location>
</feature>
<accession>A0A2C5ZRG6</accession>
<evidence type="ECO:0000313" key="3">
    <source>
        <dbReference type="Proteomes" id="UP000224854"/>
    </source>
</evidence>
<dbReference type="OrthoDB" id="5153952at2759"/>
<dbReference type="AlphaFoldDB" id="A0A2C5ZRG6"/>
<protein>
    <submittedName>
        <fullName evidence="2">Uncharacterized protein</fullName>
    </submittedName>
</protein>
<feature type="compositionally biased region" description="Polar residues" evidence="1">
    <location>
        <begin position="331"/>
        <end position="344"/>
    </location>
</feature>
<sequence length="592" mass="63307">MVSTSTRASRAASRYSMPAQTGQHQQQHAVAKHGLVSEGGLEEAKANGDATQGSRALMKRWLEPTVQSKASFEEAGLQRCGVLETMSALGTMPTKPKKPAGSLEGSGGAATVRKIILRPSGSTAAANTRETVGRALASPDALATGSSDANAAAGWPCGSDAAAAAAVEATTVGTRWEPAKADDVRQDDDYKAKDEAQEEAKDEAANDKARRRRSNRVSLPAKKLSQATVKTEAVATATSPKRLRSRTSSIQDRDFVDRVVEVAVDEALQHQRYPTAWALRTLYDDNYDDSEFVAMVEEVFRQTAAESTRVRFLSLIEDKKREGKREEQRRQLSTQGKATASACESATRAWAPEVGEADEEDGEKRGAKRVKTTHVATPPKTLAAKGSVVVRTPQSSRTPKHSRHDSASSISSLSSAMSLASPSASPNQRHGRSGGSAAPAAHGAAKTQPIKTRGRAKQQPGPRPLSVHTRAQHDDGKEPPDVNEATMPGRVAAAAEQELVSNSKKQTPVPDGDDEANAVWERRRAARSVTNGVVARPSLVRGDETRRSTRSASKRPSPAAFSWQEESRAATPTTVLRRAAKRARTGLRVKTS</sequence>
<comment type="caution">
    <text evidence="2">The sequence shown here is derived from an EMBL/GenBank/DDBJ whole genome shotgun (WGS) entry which is preliminary data.</text>
</comment>
<feature type="region of interest" description="Disordered" evidence="1">
    <location>
        <begin position="1"/>
        <end position="32"/>
    </location>
</feature>
<feature type="compositionally biased region" description="Low complexity" evidence="1">
    <location>
        <begin position="435"/>
        <end position="445"/>
    </location>
</feature>
<proteinExistence type="predicted"/>
<name>A0A2C5ZRG6_9HYPO</name>
<dbReference type="EMBL" id="NJEU01000058">
    <property type="protein sequence ID" value="PHH82442.1"/>
    <property type="molecule type" value="Genomic_DNA"/>
</dbReference>
<gene>
    <name evidence="2" type="ORF">CDD82_5940</name>
</gene>
<feature type="region of interest" description="Disordered" evidence="1">
    <location>
        <begin position="88"/>
        <end position="108"/>
    </location>
</feature>
<feature type="compositionally biased region" description="Basic and acidic residues" evidence="1">
    <location>
        <begin position="471"/>
        <end position="480"/>
    </location>
</feature>
<feature type="region of interest" description="Disordered" evidence="1">
    <location>
        <begin position="531"/>
        <end position="592"/>
    </location>
</feature>
<reference evidence="2 3" key="1">
    <citation type="submission" date="2017-06" db="EMBL/GenBank/DDBJ databases">
        <title>Ant-infecting Ophiocordyceps genomes reveal a high diversity of potential behavioral manipulation genes and a possible major role for enterotoxins.</title>
        <authorList>
            <person name="De Bekker C."/>
            <person name="Evans H.C."/>
            <person name="Brachmann A."/>
            <person name="Hughes D.P."/>
        </authorList>
    </citation>
    <scope>NUCLEOTIDE SEQUENCE [LARGE SCALE GENOMIC DNA]</scope>
    <source>
        <strain evidence="2 3">1348a</strain>
    </source>
</reference>
<feature type="compositionally biased region" description="Low complexity" evidence="1">
    <location>
        <begin position="1"/>
        <end position="14"/>
    </location>
</feature>
<feature type="region of interest" description="Disordered" evidence="1">
    <location>
        <begin position="320"/>
        <end position="516"/>
    </location>
</feature>
<keyword evidence="3" id="KW-1185">Reference proteome</keyword>
<feature type="compositionally biased region" description="Polar residues" evidence="1">
    <location>
        <begin position="18"/>
        <end position="28"/>
    </location>
</feature>
<dbReference type="Proteomes" id="UP000224854">
    <property type="component" value="Unassembled WGS sequence"/>
</dbReference>
<evidence type="ECO:0000256" key="1">
    <source>
        <dbReference type="SAM" id="MobiDB-lite"/>
    </source>
</evidence>
<feature type="compositionally biased region" description="Low complexity" evidence="1">
    <location>
        <begin position="407"/>
        <end position="426"/>
    </location>
</feature>